<dbReference type="RefSeq" id="WP_336497959.1">
    <property type="nucleotide sequence ID" value="NZ_JBAWSY010000008.1"/>
</dbReference>
<protein>
    <submittedName>
        <fullName evidence="2">Uncharacterized protein</fullName>
    </submittedName>
</protein>
<keyword evidence="3" id="KW-1185">Reference proteome</keyword>
<dbReference type="Proteomes" id="UP001364890">
    <property type="component" value="Unassembled WGS sequence"/>
</dbReference>
<keyword evidence="1" id="KW-0472">Membrane</keyword>
<proteinExistence type="predicted"/>
<gene>
    <name evidence="2" type="ORF">WAX74_12210</name>
</gene>
<evidence type="ECO:0000313" key="3">
    <source>
        <dbReference type="Proteomes" id="UP001364890"/>
    </source>
</evidence>
<organism evidence="2 3">
    <name type="scientific">Psychrobacillus mangrovi</name>
    <dbReference type="NCBI Taxonomy" id="3117745"/>
    <lineage>
        <taxon>Bacteria</taxon>
        <taxon>Bacillati</taxon>
        <taxon>Bacillota</taxon>
        <taxon>Bacilli</taxon>
        <taxon>Bacillales</taxon>
        <taxon>Bacillaceae</taxon>
        <taxon>Psychrobacillus</taxon>
    </lineage>
</organism>
<sequence length="80" mass="9828">MSFWKVFFTYIITKIIADNTIFKIDFFHYSLMDNFSMVSILRFLVEIISFTLIYLSIYYLVSNFSNWKMRIKYELAHKKK</sequence>
<keyword evidence="1" id="KW-1133">Transmembrane helix</keyword>
<feature type="transmembrane region" description="Helical" evidence="1">
    <location>
        <begin position="40"/>
        <end position="61"/>
    </location>
</feature>
<name>A0ABU8F5X2_9BACI</name>
<accession>A0ABU8F5X2</accession>
<dbReference type="EMBL" id="JBAWSY010000008">
    <property type="protein sequence ID" value="MEI4770400.1"/>
    <property type="molecule type" value="Genomic_DNA"/>
</dbReference>
<keyword evidence="1" id="KW-0812">Transmembrane</keyword>
<evidence type="ECO:0000313" key="2">
    <source>
        <dbReference type="EMBL" id="MEI4770400.1"/>
    </source>
</evidence>
<reference evidence="2 3" key="1">
    <citation type="submission" date="2024-01" db="EMBL/GenBank/DDBJ databases">
        <title>Seven novel Bacillus-like species.</title>
        <authorList>
            <person name="Liu G."/>
        </authorList>
    </citation>
    <scope>NUCLEOTIDE SEQUENCE [LARGE SCALE GENOMIC DNA]</scope>
    <source>
        <strain evidence="2 3">FJAT-51614</strain>
    </source>
</reference>
<evidence type="ECO:0000256" key="1">
    <source>
        <dbReference type="SAM" id="Phobius"/>
    </source>
</evidence>
<comment type="caution">
    <text evidence="2">The sequence shown here is derived from an EMBL/GenBank/DDBJ whole genome shotgun (WGS) entry which is preliminary data.</text>
</comment>